<evidence type="ECO:0000313" key="3">
    <source>
        <dbReference type="Proteomes" id="UP001465668"/>
    </source>
</evidence>
<proteinExistence type="predicted"/>
<keyword evidence="3" id="KW-1185">Reference proteome</keyword>
<dbReference type="Proteomes" id="UP001465668">
    <property type="component" value="Unassembled WGS sequence"/>
</dbReference>
<dbReference type="EMBL" id="JARVKM010000054">
    <property type="protein sequence ID" value="KAK9773058.1"/>
    <property type="molecule type" value="Genomic_DNA"/>
</dbReference>
<organism evidence="2 3">
    <name type="scientific">Seiridium cardinale</name>
    <dbReference type="NCBI Taxonomy" id="138064"/>
    <lineage>
        <taxon>Eukaryota</taxon>
        <taxon>Fungi</taxon>
        <taxon>Dikarya</taxon>
        <taxon>Ascomycota</taxon>
        <taxon>Pezizomycotina</taxon>
        <taxon>Sordariomycetes</taxon>
        <taxon>Xylariomycetidae</taxon>
        <taxon>Amphisphaeriales</taxon>
        <taxon>Sporocadaceae</taxon>
        <taxon>Seiridium</taxon>
    </lineage>
</organism>
<evidence type="ECO:0000256" key="1">
    <source>
        <dbReference type="SAM" id="MobiDB-lite"/>
    </source>
</evidence>
<reference evidence="2 3" key="1">
    <citation type="submission" date="2024-02" db="EMBL/GenBank/DDBJ databases">
        <title>First draft genome assembly of two strains of Seiridium cardinale.</title>
        <authorList>
            <person name="Emiliani G."/>
            <person name="Scali E."/>
        </authorList>
    </citation>
    <scope>NUCLEOTIDE SEQUENCE [LARGE SCALE GENOMIC DNA]</scope>
    <source>
        <strain evidence="2 3">BM-138-000479</strain>
    </source>
</reference>
<sequence length="270" mass="30452">MSGENHECTCDAFFLTREKLNEHIREQSSQADYHLVQLEKSRAHARVSSDDDNEDSDHNLDAATPKITIGKPCPHVGCPRRPTPFTTQQKLRRHFRIRKVQPFHSIPYNELISNVCSTDVPCKAVCTFCTRTPKVFDLASEFMRHWETNHKREDQTSAEATYMQTKYTDLERLVKEKLAIEQVEQINREGRKRICAEATEAPSSQRVKVANTSTVDDTAPAFDLASTLPLSTQPTTSFMSDLTGEHGATLSSLNNFASIPNPRAAQDLNC</sequence>
<name>A0ABR2XGX5_9PEZI</name>
<protein>
    <recommendedName>
        <fullName evidence="4">C2H2-type domain-containing protein</fullName>
    </recommendedName>
</protein>
<gene>
    <name evidence="2" type="ORF">SCAR479_10180</name>
</gene>
<comment type="caution">
    <text evidence="2">The sequence shown here is derived from an EMBL/GenBank/DDBJ whole genome shotgun (WGS) entry which is preliminary data.</text>
</comment>
<evidence type="ECO:0000313" key="2">
    <source>
        <dbReference type="EMBL" id="KAK9773058.1"/>
    </source>
</evidence>
<accession>A0ABR2XGX5</accession>
<feature type="region of interest" description="Disordered" evidence="1">
    <location>
        <begin position="44"/>
        <end position="68"/>
    </location>
</feature>
<evidence type="ECO:0008006" key="4">
    <source>
        <dbReference type="Google" id="ProtNLM"/>
    </source>
</evidence>